<sequence>MSSAVEECVLYDLTKKEKVIYLAQKDPFLKVERISQLAETTPHYVRTVLSEANLSLTKLRKQYAQRLKNKKRANKFLLDILSTDKFDKLDLTKEEGVVLNKTEYYSDLFKGCRDFLERTVLFREEGLPIMINSTFISDGLQKFDELDNRKDLFISENKVRVEMSNDIVANLLEINIGIPVLILEKEIYISKKLKGFDLLYLIPERVELLLKENNHQISVLKCKH</sequence>
<dbReference type="Proteomes" id="UP000219573">
    <property type="component" value="Unassembled WGS sequence"/>
</dbReference>
<evidence type="ECO:0000313" key="1">
    <source>
        <dbReference type="EMBL" id="SNY26779.1"/>
    </source>
</evidence>
<dbReference type="RefSeq" id="WP_097017626.1">
    <property type="nucleotide sequence ID" value="NZ_OBDZ01000010.1"/>
</dbReference>
<dbReference type="OrthoDB" id="2113064at2"/>
<keyword evidence="2" id="KW-1185">Reference proteome</keyword>
<evidence type="ECO:0000313" key="2">
    <source>
        <dbReference type="Proteomes" id="UP000219573"/>
    </source>
</evidence>
<protein>
    <submittedName>
        <fullName evidence="1">Uncharacterized protein</fullName>
    </submittedName>
</protein>
<name>A0A285GTA7_9FIRM</name>
<dbReference type="STRING" id="1413210.U472_03080"/>
<dbReference type="AlphaFoldDB" id="A0A285GTA7"/>
<dbReference type="EMBL" id="OBDZ01000010">
    <property type="protein sequence ID" value="SNY26779.1"/>
    <property type="molecule type" value="Genomic_DNA"/>
</dbReference>
<accession>A0A285GTA7</accession>
<gene>
    <name evidence="1" type="ORF">SAMN06265827_11051</name>
</gene>
<proteinExistence type="predicted"/>
<organism evidence="1 2">
    <name type="scientific">Orenia metallireducens</name>
    <dbReference type="NCBI Taxonomy" id="1413210"/>
    <lineage>
        <taxon>Bacteria</taxon>
        <taxon>Bacillati</taxon>
        <taxon>Bacillota</taxon>
        <taxon>Clostridia</taxon>
        <taxon>Halanaerobiales</taxon>
        <taxon>Halobacteroidaceae</taxon>
        <taxon>Orenia</taxon>
    </lineage>
</organism>
<reference evidence="2" key="1">
    <citation type="submission" date="2017-09" db="EMBL/GenBank/DDBJ databases">
        <authorList>
            <person name="Varghese N."/>
            <person name="Submissions S."/>
        </authorList>
    </citation>
    <scope>NUCLEOTIDE SEQUENCE [LARGE SCALE GENOMIC DNA]</scope>
    <source>
        <strain evidence="2">MSL47</strain>
    </source>
</reference>